<dbReference type="CDD" id="cd00093">
    <property type="entry name" value="HTH_XRE"/>
    <property type="match status" value="1"/>
</dbReference>
<evidence type="ECO:0000313" key="6">
    <source>
        <dbReference type="Proteomes" id="UP001155500"/>
    </source>
</evidence>
<keyword evidence="3" id="KW-0804">Transcription</keyword>
<keyword evidence="1" id="KW-0805">Transcription regulation</keyword>
<keyword evidence="6" id="KW-1185">Reference proteome</keyword>
<organism evidence="5 6">
    <name type="scientific">Volucribacter amazonae</name>
    <dbReference type="NCBI Taxonomy" id="256731"/>
    <lineage>
        <taxon>Bacteria</taxon>
        <taxon>Pseudomonadati</taxon>
        <taxon>Pseudomonadota</taxon>
        <taxon>Gammaproteobacteria</taxon>
        <taxon>Pasteurellales</taxon>
        <taxon>Pasteurellaceae</taxon>
        <taxon>Volucribacter</taxon>
    </lineage>
</organism>
<dbReference type="PANTHER" id="PTHR40661">
    <property type="match status" value="1"/>
</dbReference>
<dbReference type="EMBL" id="LWID01000001">
    <property type="protein sequence ID" value="MDG6894519.1"/>
    <property type="molecule type" value="Genomic_DNA"/>
</dbReference>
<dbReference type="InterPro" id="IPR039418">
    <property type="entry name" value="LexA-like"/>
</dbReference>
<dbReference type="SUPFAM" id="SSF47413">
    <property type="entry name" value="lambda repressor-like DNA-binding domains"/>
    <property type="match status" value="1"/>
</dbReference>
<dbReference type="Pfam" id="PF01381">
    <property type="entry name" value="HTH_3"/>
    <property type="match status" value="1"/>
</dbReference>
<dbReference type="Pfam" id="PF00717">
    <property type="entry name" value="Peptidase_S24"/>
    <property type="match status" value="1"/>
</dbReference>
<sequence>MPLLPFKQLIKEKRIKLNLAQKEVASLTNITPALISKYENGLSKPRIETAKRIAEVLHIDLETLIKSLEQNETSLIKVPFYLSEDYDSDYFHIADDMLPKHIDSKNLLAYYYKGDAMAPLFQDGDILLIDKSDTKITLNSACLIEIEDYCGVKLVSYNDFAKEYILSSVNENYLPIYMNKGKVNIIGRVIWFSRFL</sequence>
<evidence type="ECO:0000256" key="3">
    <source>
        <dbReference type="ARBA" id="ARBA00023163"/>
    </source>
</evidence>
<dbReference type="Proteomes" id="UP001155500">
    <property type="component" value="Unassembled WGS sequence"/>
</dbReference>
<dbReference type="CDD" id="cd06529">
    <property type="entry name" value="S24_LexA-like"/>
    <property type="match status" value="1"/>
</dbReference>
<keyword evidence="2" id="KW-0238">DNA-binding</keyword>
<evidence type="ECO:0000256" key="2">
    <source>
        <dbReference type="ARBA" id="ARBA00023125"/>
    </source>
</evidence>
<dbReference type="InterPro" id="IPR010982">
    <property type="entry name" value="Lambda_DNA-bd_dom_sf"/>
</dbReference>
<evidence type="ECO:0000259" key="4">
    <source>
        <dbReference type="PROSITE" id="PS50943"/>
    </source>
</evidence>
<dbReference type="InterPro" id="IPR001387">
    <property type="entry name" value="Cro/C1-type_HTH"/>
</dbReference>
<dbReference type="GO" id="GO:0003677">
    <property type="term" value="F:DNA binding"/>
    <property type="evidence" value="ECO:0007669"/>
    <property type="project" value="UniProtKB-KW"/>
</dbReference>
<accession>A0A9X4PBC8</accession>
<evidence type="ECO:0000256" key="1">
    <source>
        <dbReference type="ARBA" id="ARBA00023015"/>
    </source>
</evidence>
<dbReference type="PROSITE" id="PS50943">
    <property type="entry name" value="HTH_CROC1"/>
    <property type="match status" value="1"/>
</dbReference>
<dbReference type="SMART" id="SM00530">
    <property type="entry name" value="HTH_XRE"/>
    <property type="match status" value="1"/>
</dbReference>
<evidence type="ECO:0000313" key="5">
    <source>
        <dbReference type="EMBL" id="MDG6894519.1"/>
    </source>
</evidence>
<dbReference type="InterPro" id="IPR015927">
    <property type="entry name" value="Peptidase_S24_S26A/B/C"/>
</dbReference>
<dbReference type="Gene3D" id="2.10.109.10">
    <property type="entry name" value="Umud Fragment, subunit A"/>
    <property type="match status" value="1"/>
</dbReference>
<dbReference type="PANTHER" id="PTHR40661:SF1">
    <property type="entry name" value="HTH CRO_C1-TYPE DOMAIN-CONTAINING PROTEIN"/>
    <property type="match status" value="1"/>
</dbReference>
<comment type="caution">
    <text evidence="5">The sequence shown here is derived from an EMBL/GenBank/DDBJ whole genome shotgun (WGS) entry which is preliminary data.</text>
</comment>
<feature type="domain" description="HTH cro/C1-type" evidence="4">
    <location>
        <begin position="10"/>
        <end position="64"/>
    </location>
</feature>
<dbReference type="Gene3D" id="1.10.260.40">
    <property type="entry name" value="lambda repressor-like DNA-binding domains"/>
    <property type="match status" value="1"/>
</dbReference>
<dbReference type="AlphaFoldDB" id="A0A9X4PBC8"/>
<dbReference type="SUPFAM" id="SSF51306">
    <property type="entry name" value="LexA/Signal peptidase"/>
    <property type="match status" value="1"/>
</dbReference>
<proteinExistence type="predicted"/>
<name>A0A9X4PBC8_9PAST</name>
<dbReference type="InterPro" id="IPR036286">
    <property type="entry name" value="LexA/Signal_pep-like_sf"/>
</dbReference>
<dbReference type="RefSeq" id="WP_279571992.1">
    <property type="nucleotide sequence ID" value="NZ_LWID01000001.1"/>
</dbReference>
<reference evidence="5" key="1">
    <citation type="submission" date="2016-03" db="EMBL/GenBank/DDBJ databases">
        <title>Co-evolution between Pasteurellaceae and their hosts.</title>
        <authorList>
            <person name="Hansen M.J."/>
            <person name="Bojesen A.M."/>
            <person name="Planet P."/>
        </authorList>
    </citation>
    <scope>NUCLEOTIDE SEQUENCE</scope>
    <source>
        <strain evidence="5">146/S8/89</strain>
    </source>
</reference>
<protein>
    <recommendedName>
        <fullName evidence="4">HTH cro/C1-type domain-containing protein</fullName>
    </recommendedName>
</protein>
<gene>
    <name evidence="5" type="ORF">A6A20_02500</name>
</gene>